<evidence type="ECO:0000259" key="6">
    <source>
        <dbReference type="Pfam" id="PF24708"/>
    </source>
</evidence>
<dbReference type="GO" id="GO:0005576">
    <property type="term" value="C:extracellular region"/>
    <property type="evidence" value="ECO:0007669"/>
    <property type="project" value="UniProtKB-SubCell"/>
</dbReference>
<keyword evidence="5" id="KW-0443">Lipid metabolism</keyword>
<dbReference type="AlphaFoldDB" id="A0A1L9WFG2"/>
<dbReference type="RefSeq" id="XP_020051177.1">
    <property type="nucleotide sequence ID" value="XM_020204036.1"/>
</dbReference>
<dbReference type="Pfam" id="PF24708">
    <property type="entry name" value="Lip_C"/>
    <property type="match status" value="1"/>
</dbReference>
<gene>
    <name evidence="7" type="ORF">ASPACDRAFT_64772</name>
</gene>
<dbReference type="Gene3D" id="3.40.50.1820">
    <property type="entry name" value="alpha/beta hydrolase"/>
    <property type="match status" value="1"/>
</dbReference>
<dbReference type="OrthoDB" id="206848at2759"/>
<evidence type="ECO:0000256" key="3">
    <source>
        <dbReference type="ARBA" id="ARBA00022729"/>
    </source>
</evidence>
<keyword evidence="3" id="KW-0732">Signal</keyword>
<proteinExistence type="predicted"/>
<accession>A0A1L9WFG2</accession>
<dbReference type="STRING" id="690307.A0A1L9WFG2"/>
<dbReference type="GO" id="GO:0016787">
    <property type="term" value="F:hydrolase activity"/>
    <property type="evidence" value="ECO:0007669"/>
    <property type="project" value="UniProtKB-KW"/>
</dbReference>
<keyword evidence="2" id="KW-0964">Secreted</keyword>
<feature type="domain" description="Lipase-like C-terminal" evidence="6">
    <location>
        <begin position="151"/>
        <end position="317"/>
    </location>
</feature>
<comment type="subcellular location">
    <subcellularLocation>
        <location evidence="1">Secreted</location>
    </subcellularLocation>
</comment>
<evidence type="ECO:0000256" key="1">
    <source>
        <dbReference type="ARBA" id="ARBA00004613"/>
    </source>
</evidence>
<dbReference type="EMBL" id="KV878992">
    <property type="protein sequence ID" value="OJJ94837.1"/>
    <property type="molecule type" value="Genomic_DNA"/>
</dbReference>
<sequence length="505" mass="55673">MAQSPSQLASSGVRKLNDLVTTLESTAGLQKNTYPIVLVPGFTGFGEPLFGSINYWGGFEDLASELQIHTRIPIILPRIGPISSNWERACEFYCQLHAIQRAGPRTGFDTRGGFPATNIQVDYGKYINLPPGISRSTKQAVVLGEIDPDWQWNDSNPVHMICHSQGGNTVRLLIELLSGRHARRHPSYFASGNQQELIKSVVTLGTPYLGTTITSVVFDQILRDVRVDEVISRLVVSASLNPTRFVDLQLGQWGFTPNPGESFLAMHNRLQPAIFTWWNSNHNGIRDNGIDGITRLNQDFDPRVSEKTYYFTMSFDATRPFPKLNLSPGFLVDFPTNPIFTLGGFLYPGPGNIVARGTSLLATGAYKIFTSIPGSPSDVEIARWAVDTFNYHTGRLGYQFRIPRPGRRIPRDDMLPILAVFSLGMSGVNAPFGLSEENDGVVDTASMRGPKENEIKDSTNFNTLALASNRGVYWHLGVTEAIDHADQVGVFTAAATFDIASIVDF</sequence>
<dbReference type="PANTHER" id="PTHR34043">
    <property type="entry name" value="ALPHA/BETA-HYDROLASES SUPERFAMILY PROTEIN"/>
    <property type="match status" value="1"/>
</dbReference>
<dbReference type="InterPro" id="IPR056304">
    <property type="entry name" value="Lip-like_C"/>
</dbReference>
<protein>
    <recommendedName>
        <fullName evidence="6">Lipase-like C-terminal domain-containing protein</fullName>
    </recommendedName>
</protein>
<evidence type="ECO:0000313" key="7">
    <source>
        <dbReference type="EMBL" id="OJJ94837.1"/>
    </source>
</evidence>
<evidence type="ECO:0000313" key="8">
    <source>
        <dbReference type="Proteomes" id="UP000184546"/>
    </source>
</evidence>
<dbReference type="Proteomes" id="UP000184546">
    <property type="component" value="Unassembled WGS sequence"/>
</dbReference>
<reference evidence="8" key="1">
    <citation type="journal article" date="2017" name="Genome Biol.">
        <title>Comparative genomics reveals high biological diversity and specific adaptations in the industrially and medically important fungal genus Aspergillus.</title>
        <authorList>
            <person name="de Vries R.P."/>
            <person name="Riley R."/>
            <person name="Wiebenga A."/>
            <person name="Aguilar-Osorio G."/>
            <person name="Amillis S."/>
            <person name="Uchima C.A."/>
            <person name="Anderluh G."/>
            <person name="Asadollahi M."/>
            <person name="Askin M."/>
            <person name="Barry K."/>
            <person name="Battaglia E."/>
            <person name="Bayram O."/>
            <person name="Benocci T."/>
            <person name="Braus-Stromeyer S.A."/>
            <person name="Caldana C."/>
            <person name="Canovas D."/>
            <person name="Cerqueira G.C."/>
            <person name="Chen F."/>
            <person name="Chen W."/>
            <person name="Choi C."/>
            <person name="Clum A."/>
            <person name="Dos Santos R.A."/>
            <person name="Damasio A.R."/>
            <person name="Diallinas G."/>
            <person name="Emri T."/>
            <person name="Fekete E."/>
            <person name="Flipphi M."/>
            <person name="Freyberg S."/>
            <person name="Gallo A."/>
            <person name="Gournas C."/>
            <person name="Habgood R."/>
            <person name="Hainaut M."/>
            <person name="Harispe M.L."/>
            <person name="Henrissat B."/>
            <person name="Hilden K.S."/>
            <person name="Hope R."/>
            <person name="Hossain A."/>
            <person name="Karabika E."/>
            <person name="Karaffa L."/>
            <person name="Karanyi Z."/>
            <person name="Krasevec N."/>
            <person name="Kuo A."/>
            <person name="Kusch H."/>
            <person name="LaButti K."/>
            <person name="Lagendijk E.L."/>
            <person name="Lapidus A."/>
            <person name="Levasseur A."/>
            <person name="Lindquist E."/>
            <person name="Lipzen A."/>
            <person name="Logrieco A.F."/>
            <person name="MacCabe A."/>
            <person name="Maekelae M.R."/>
            <person name="Malavazi I."/>
            <person name="Melin P."/>
            <person name="Meyer V."/>
            <person name="Mielnichuk N."/>
            <person name="Miskei M."/>
            <person name="Molnar A.P."/>
            <person name="Mule G."/>
            <person name="Ngan C.Y."/>
            <person name="Orejas M."/>
            <person name="Orosz E."/>
            <person name="Ouedraogo J.P."/>
            <person name="Overkamp K.M."/>
            <person name="Park H.-S."/>
            <person name="Perrone G."/>
            <person name="Piumi F."/>
            <person name="Punt P.J."/>
            <person name="Ram A.F."/>
            <person name="Ramon A."/>
            <person name="Rauscher S."/>
            <person name="Record E."/>
            <person name="Riano-Pachon D.M."/>
            <person name="Robert V."/>
            <person name="Roehrig J."/>
            <person name="Ruller R."/>
            <person name="Salamov A."/>
            <person name="Salih N.S."/>
            <person name="Samson R.A."/>
            <person name="Sandor E."/>
            <person name="Sanguinetti M."/>
            <person name="Schuetze T."/>
            <person name="Sepcic K."/>
            <person name="Shelest E."/>
            <person name="Sherlock G."/>
            <person name="Sophianopoulou V."/>
            <person name="Squina F.M."/>
            <person name="Sun H."/>
            <person name="Susca A."/>
            <person name="Todd R.B."/>
            <person name="Tsang A."/>
            <person name="Unkles S.E."/>
            <person name="van de Wiele N."/>
            <person name="van Rossen-Uffink D."/>
            <person name="Oliveira J.V."/>
            <person name="Vesth T.C."/>
            <person name="Visser J."/>
            <person name="Yu J.-H."/>
            <person name="Zhou M."/>
            <person name="Andersen M.R."/>
            <person name="Archer D.B."/>
            <person name="Baker S.E."/>
            <person name="Benoit I."/>
            <person name="Brakhage A.A."/>
            <person name="Braus G.H."/>
            <person name="Fischer R."/>
            <person name="Frisvad J.C."/>
            <person name="Goldman G.H."/>
            <person name="Houbraken J."/>
            <person name="Oakley B."/>
            <person name="Pocsi I."/>
            <person name="Scazzocchio C."/>
            <person name="Seiboth B."/>
            <person name="vanKuyk P.A."/>
            <person name="Wortman J."/>
            <person name="Dyer P.S."/>
            <person name="Grigoriev I.V."/>
        </authorList>
    </citation>
    <scope>NUCLEOTIDE SEQUENCE [LARGE SCALE GENOMIC DNA]</scope>
    <source>
        <strain evidence="8">ATCC 16872 / CBS 172.66 / WB 5094</strain>
    </source>
</reference>
<dbReference type="SUPFAM" id="SSF53474">
    <property type="entry name" value="alpha/beta-Hydrolases"/>
    <property type="match status" value="1"/>
</dbReference>
<keyword evidence="4" id="KW-0378">Hydrolase</keyword>
<keyword evidence="8" id="KW-1185">Reference proteome</keyword>
<dbReference type="PANTHER" id="PTHR34043:SF3">
    <property type="entry name" value="ALPHA_BETA-HYDROLASES SUPERFAMILY PROTEIN"/>
    <property type="match status" value="1"/>
</dbReference>
<evidence type="ECO:0000256" key="4">
    <source>
        <dbReference type="ARBA" id="ARBA00022801"/>
    </source>
</evidence>
<dbReference type="GO" id="GO:0006629">
    <property type="term" value="P:lipid metabolic process"/>
    <property type="evidence" value="ECO:0007669"/>
    <property type="project" value="UniProtKB-KW"/>
</dbReference>
<evidence type="ECO:0000256" key="2">
    <source>
        <dbReference type="ARBA" id="ARBA00022525"/>
    </source>
</evidence>
<dbReference type="OMA" id="TMSFCAT"/>
<dbReference type="VEuPathDB" id="FungiDB:ASPACDRAFT_64772"/>
<name>A0A1L9WFG2_ASPA1</name>
<evidence type="ECO:0000256" key="5">
    <source>
        <dbReference type="ARBA" id="ARBA00023098"/>
    </source>
</evidence>
<dbReference type="InterPro" id="IPR029058">
    <property type="entry name" value="AB_hydrolase_fold"/>
</dbReference>
<organism evidence="7 8">
    <name type="scientific">Aspergillus aculeatus (strain ATCC 16872 / CBS 172.66 / WB 5094)</name>
    <dbReference type="NCBI Taxonomy" id="690307"/>
    <lineage>
        <taxon>Eukaryota</taxon>
        <taxon>Fungi</taxon>
        <taxon>Dikarya</taxon>
        <taxon>Ascomycota</taxon>
        <taxon>Pezizomycotina</taxon>
        <taxon>Eurotiomycetes</taxon>
        <taxon>Eurotiomycetidae</taxon>
        <taxon>Eurotiales</taxon>
        <taxon>Aspergillaceae</taxon>
        <taxon>Aspergillus</taxon>
        <taxon>Aspergillus subgen. Circumdati</taxon>
    </lineage>
</organism>
<dbReference type="GeneID" id="30977850"/>